<name>A0A1C1CF15_9EURO</name>
<dbReference type="VEuPathDB" id="FungiDB:CLCR_02498"/>
<accession>A0A1C1CF15</accession>
<dbReference type="PANTHER" id="PTHR47534">
    <property type="entry name" value="YALI0E05731P"/>
    <property type="match status" value="1"/>
</dbReference>
<keyword evidence="1" id="KW-0560">Oxidoreductase</keyword>
<dbReference type="OrthoDB" id="2898509at2759"/>
<dbReference type="Gene3D" id="3.40.50.720">
    <property type="entry name" value="NAD(P)-binding Rossmann-like Domain"/>
    <property type="match status" value="1"/>
</dbReference>
<dbReference type="PANTHER" id="PTHR47534:SF3">
    <property type="entry name" value="ALCOHOL DEHYDROGENASE-LIKE C-TERMINAL DOMAIN-CONTAINING PROTEIN"/>
    <property type="match status" value="1"/>
</dbReference>
<comment type="caution">
    <text evidence="2">The sequence shown here is derived from an EMBL/GenBank/DDBJ whole genome shotgun (WGS) entry which is preliminary data.</text>
</comment>
<proteinExistence type="predicted"/>
<dbReference type="GO" id="GO:0016491">
    <property type="term" value="F:oxidoreductase activity"/>
    <property type="evidence" value="ECO:0007669"/>
    <property type="project" value="UniProtKB-KW"/>
</dbReference>
<dbReference type="VEuPathDB" id="FungiDB:G647_02365"/>
<dbReference type="InterPro" id="IPR002347">
    <property type="entry name" value="SDR_fam"/>
</dbReference>
<reference evidence="3" key="1">
    <citation type="submission" date="2015-07" db="EMBL/GenBank/DDBJ databases">
        <authorList>
            <person name="Teixeira M.M."/>
            <person name="Souza R.C."/>
            <person name="Almeida L.G."/>
            <person name="Vicente V.A."/>
            <person name="de Hoog S."/>
            <person name="Bocca A.L."/>
            <person name="de Almeida S.R."/>
            <person name="Vasconcelos A.T."/>
            <person name="Felipe M.S."/>
        </authorList>
    </citation>
    <scope>NUCLEOTIDE SEQUENCE [LARGE SCALE GENOMIC DNA]</scope>
    <source>
        <strain evidence="3">KSF</strain>
    </source>
</reference>
<dbReference type="Proteomes" id="UP000094526">
    <property type="component" value="Unassembled WGS sequence"/>
</dbReference>
<gene>
    <name evidence="2" type="ORF">CLCR_02498</name>
</gene>
<evidence type="ECO:0000313" key="2">
    <source>
        <dbReference type="EMBL" id="OCT47056.1"/>
    </source>
</evidence>
<evidence type="ECO:0000256" key="1">
    <source>
        <dbReference type="ARBA" id="ARBA00023002"/>
    </source>
</evidence>
<sequence length="379" mass="40209">MVSLSDVHLNNTSLRSAGSGPTVALVGATAGIGLATFHALLKHTSSPTIYLVGRDGSRLDALIATAQQRHPNPGATIVPIVVVHGDDLTLVRHADAAARQIASLTSRLDLLIMSPGYLSFRSTADFSADEGLDRITSIRYHARMRFLVTLLPALRAAPNPRVISVLAAGKEGPLRLDDLGMTRPETYGPIYAAGAAASMTTLFFEELVATGSSTGSGSGNGNGNGNDNDNDNVNVNGNDRIVFVHLFPGLVGTGLRVLNSGWALSLLWEWIVRPAFKLFGSTAEDAGERVLFAATSGRFRRVRPEDADGLAGTLVQRGSTGVLGSGVYLVGEDSEVVRPPRGAKGDDLLAELRRQGAGKKVYEYTMAEFERIEKMGSQQ</sequence>
<dbReference type="AlphaFoldDB" id="A0A1C1CF15"/>
<dbReference type="EMBL" id="LGRB01000014">
    <property type="protein sequence ID" value="OCT47056.1"/>
    <property type="molecule type" value="Genomic_DNA"/>
</dbReference>
<dbReference type="SUPFAM" id="SSF51735">
    <property type="entry name" value="NAD(P)-binding Rossmann-fold domains"/>
    <property type="match status" value="1"/>
</dbReference>
<dbReference type="STRING" id="86049.A0A1C1CF15"/>
<dbReference type="InterPro" id="IPR052228">
    <property type="entry name" value="Sec_Metab_Biosynth_Oxidored"/>
</dbReference>
<keyword evidence="3" id="KW-1185">Reference proteome</keyword>
<dbReference type="InterPro" id="IPR036291">
    <property type="entry name" value="NAD(P)-bd_dom_sf"/>
</dbReference>
<evidence type="ECO:0000313" key="3">
    <source>
        <dbReference type="Proteomes" id="UP000094526"/>
    </source>
</evidence>
<protein>
    <submittedName>
        <fullName evidence="2">Dehydrogenase/reductase SDR family member 12</fullName>
    </submittedName>
</protein>
<dbReference type="Pfam" id="PF00106">
    <property type="entry name" value="adh_short"/>
    <property type="match status" value="1"/>
</dbReference>
<organism evidence="2 3">
    <name type="scientific">Cladophialophora carrionii</name>
    <dbReference type="NCBI Taxonomy" id="86049"/>
    <lineage>
        <taxon>Eukaryota</taxon>
        <taxon>Fungi</taxon>
        <taxon>Dikarya</taxon>
        <taxon>Ascomycota</taxon>
        <taxon>Pezizomycotina</taxon>
        <taxon>Eurotiomycetes</taxon>
        <taxon>Chaetothyriomycetidae</taxon>
        <taxon>Chaetothyriales</taxon>
        <taxon>Herpotrichiellaceae</taxon>
        <taxon>Cladophialophora</taxon>
    </lineage>
</organism>